<keyword evidence="3" id="KW-1185">Reference proteome</keyword>
<dbReference type="AlphaFoldDB" id="A0AAD7QN37"/>
<dbReference type="Gene3D" id="3.10.28.10">
    <property type="entry name" value="Homing endonucleases"/>
    <property type="match status" value="1"/>
</dbReference>
<dbReference type="Proteomes" id="UP001217417">
    <property type="component" value="Unassembled WGS sequence"/>
</dbReference>
<protein>
    <recommendedName>
        <fullName evidence="1">DOD-type homing endonuclease domain-containing protein</fullName>
    </recommendedName>
</protein>
<organism evidence="2 3">
    <name type="scientific">Lipomyces tetrasporus</name>
    <dbReference type="NCBI Taxonomy" id="54092"/>
    <lineage>
        <taxon>Eukaryota</taxon>
        <taxon>Fungi</taxon>
        <taxon>Dikarya</taxon>
        <taxon>Ascomycota</taxon>
        <taxon>Saccharomycotina</taxon>
        <taxon>Lipomycetes</taxon>
        <taxon>Lipomycetales</taxon>
        <taxon>Lipomycetaceae</taxon>
        <taxon>Lipomyces</taxon>
    </lineage>
</organism>
<evidence type="ECO:0000259" key="1">
    <source>
        <dbReference type="PROSITE" id="PS50819"/>
    </source>
</evidence>
<dbReference type="RefSeq" id="XP_056041376.1">
    <property type="nucleotide sequence ID" value="XM_056187626.1"/>
</dbReference>
<evidence type="ECO:0000313" key="2">
    <source>
        <dbReference type="EMBL" id="KAJ8097926.1"/>
    </source>
</evidence>
<name>A0AAD7QN37_9ASCO</name>
<feature type="domain" description="DOD-type homing endonuclease" evidence="1">
    <location>
        <begin position="52"/>
        <end position="139"/>
    </location>
</feature>
<dbReference type="EMBL" id="JARPMG010000010">
    <property type="protein sequence ID" value="KAJ8097926.1"/>
    <property type="molecule type" value="Genomic_DNA"/>
</dbReference>
<dbReference type="GO" id="GO:0004519">
    <property type="term" value="F:endonuclease activity"/>
    <property type="evidence" value="ECO:0007669"/>
    <property type="project" value="InterPro"/>
</dbReference>
<dbReference type="InterPro" id="IPR004042">
    <property type="entry name" value="Intein_endonuc_central"/>
</dbReference>
<dbReference type="InterPro" id="IPR027434">
    <property type="entry name" value="Homing_endonucl"/>
</dbReference>
<dbReference type="SUPFAM" id="SSF55608">
    <property type="entry name" value="Homing endonucleases"/>
    <property type="match status" value="1"/>
</dbReference>
<proteinExistence type="predicted"/>
<reference evidence="2" key="1">
    <citation type="submission" date="2023-03" db="EMBL/GenBank/DDBJ databases">
        <title>Near-Complete genome sequence of Lipomyces tetrasporous NRRL Y-64009, an oleaginous yeast capable of growing on lignocellulosic hydrolysates.</title>
        <authorList>
            <consortium name="Lawrence Berkeley National Laboratory"/>
            <person name="Jagtap S.S."/>
            <person name="Liu J.-J."/>
            <person name="Walukiewicz H.E."/>
            <person name="Pangilinan J."/>
            <person name="Lipzen A."/>
            <person name="Ahrendt S."/>
            <person name="Koriabine M."/>
            <person name="Cobaugh K."/>
            <person name="Salamov A."/>
            <person name="Yoshinaga Y."/>
            <person name="Ng V."/>
            <person name="Daum C."/>
            <person name="Grigoriev I.V."/>
            <person name="Slininger P.J."/>
            <person name="Dien B.S."/>
            <person name="Jin Y.-S."/>
            <person name="Rao C.V."/>
        </authorList>
    </citation>
    <scope>NUCLEOTIDE SEQUENCE</scope>
    <source>
        <strain evidence="2">NRRL Y-64009</strain>
    </source>
</reference>
<accession>A0AAD7QN37</accession>
<evidence type="ECO:0000313" key="3">
    <source>
        <dbReference type="Proteomes" id="UP001217417"/>
    </source>
</evidence>
<sequence>MLLSSTWHQRLQNAAGTAVSGYLRNHDVLRYRIACPQGGRYARNPVLDGLRKLGLLYDKSGGIPPAYMKELRLLNNKSGGIPSSYMTADEDTRLAVIGGLIDSDGSYSKRYNNYKFIQSTEGHRKIVYDLKELASSCGISVTGVHLEMRKPEFGAESTFKPAYIYLGKGSVKFQKL</sequence>
<dbReference type="GeneID" id="80882792"/>
<gene>
    <name evidence="2" type="ORF">POJ06DRAFT_25335</name>
</gene>
<comment type="caution">
    <text evidence="2">The sequence shown here is derived from an EMBL/GenBank/DDBJ whole genome shotgun (WGS) entry which is preliminary data.</text>
</comment>
<dbReference type="PROSITE" id="PS50819">
    <property type="entry name" value="INTEIN_ENDONUCLEASE"/>
    <property type="match status" value="1"/>
</dbReference>